<feature type="region of interest" description="Disordered" evidence="1">
    <location>
        <begin position="1"/>
        <end position="85"/>
    </location>
</feature>
<keyword evidence="3" id="KW-1185">Reference proteome</keyword>
<gene>
    <name evidence="2" type="ORF">PBY51_024178</name>
</gene>
<accession>A0AAN7XW05</accession>
<reference evidence="2 3" key="1">
    <citation type="journal article" date="2023" name="Genes (Basel)">
        <title>Chromosome-Level Genome Assembly and Circadian Gene Repertoire of the Patagonia Blennie Eleginops maclovinus-The Closest Ancestral Proxy of Antarctic Cryonotothenioids.</title>
        <authorList>
            <person name="Cheng C.C."/>
            <person name="Rivera-Colon A.G."/>
            <person name="Minhas B.F."/>
            <person name="Wilson L."/>
            <person name="Rayamajhi N."/>
            <person name="Vargas-Chacoff L."/>
            <person name="Catchen J.M."/>
        </authorList>
    </citation>
    <scope>NUCLEOTIDE SEQUENCE [LARGE SCALE GENOMIC DNA]</scope>
    <source>
        <strain evidence="2">JMC-PN-2008</strain>
    </source>
</reference>
<name>A0AAN7XW05_ELEMC</name>
<dbReference type="Proteomes" id="UP001346869">
    <property type="component" value="Unassembled WGS sequence"/>
</dbReference>
<evidence type="ECO:0000256" key="1">
    <source>
        <dbReference type="SAM" id="MobiDB-lite"/>
    </source>
</evidence>
<dbReference type="AlphaFoldDB" id="A0AAN7XW05"/>
<feature type="compositionally biased region" description="Low complexity" evidence="1">
    <location>
        <begin position="66"/>
        <end position="85"/>
    </location>
</feature>
<protein>
    <submittedName>
        <fullName evidence="2">Uncharacterized protein</fullName>
    </submittedName>
</protein>
<sequence>MICLNSWHRDPSCGEGGSVQPEDFVSDPGVEGQEERARPKDLLGSPQSSETKGDIVAQTDPSKKTSLPVPSAPASSALKLLASQN</sequence>
<comment type="caution">
    <text evidence="2">The sequence shown here is derived from an EMBL/GenBank/DDBJ whole genome shotgun (WGS) entry which is preliminary data.</text>
</comment>
<evidence type="ECO:0000313" key="3">
    <source>
        <dbReference type="Proteomes" id="UP001346869"/>
    </source>
</evidence>
<evidence type="ECO:0000313" key="2">
    <source>
        <dbReference type="EMBL" id="KAK5869465.1"/>
    </source>
</evidence>
<proteinExistence type="predicted"/>
<organism evidence="2 3">
    <name type="scientific">Eleginops maclovinus</name>
    <name type="common">Patagonian blennie</name>
    <name type="synonym">Eleginus maclovinus</name>
    <dbReference type="NCBI Taxonomy" id="56733"/>
    <lineage>
        <taxon>Eukaryota</taxon>
        <taxon>Metazoa</taxon>
        <taxon>Chordata</taxon>
        <taxon>Craniata</taxon>
        <taxon>Vertebrata</taxon>
        <taxon>Euteleostomi</taxon>
        <taxon>Actinopterygii</taxon>
        <taxon>Neopterygii</taxon>
        <taxon>Teleostei</taxon>
        <taxon>Neoteleostei</taxon>
        <taxon>Acanthomorphata</taxon>
        <taxon>Eupercaria</taxon>
        <taxon>Perciformes</taxon>
        <taxon>Notothenioidei</taxon>
        <taxon>Eleginopidae</taxon>
        <taxon>Eleginops</taxon>
    </lineage>
</organism>
<dbReference type="EMBL" id="JAUZQC010000006">
    <property type="protein sequence ID" value="KAK5869465.1"/>
    <property type="molecule type" value="Genomic_DNA"/>
</dbReference>
<reference evidence="2 3" key="2">
    <citation type="journal article" date="2023" name="Mol. Biol. Evol.">
        <title>Genomics of Secondarily Temperate Adaptation in the Only Non-Antarctic Icefish.</title>
        <authorList>
            <person name="Rivera-Colon A.G."/>
            <person name="Rayamajhi N."/>
            <person name="Minhas B.F."/>
            <person name="Madrigal G."/>
            <person name="Bilyk K.T."/>
            <person name="Yoon V."/>
            <person name="Hune M."/>
            <person name="Gregory S."/>
            <person name="Cheng C.H.C."/>
            <person name="Catchen J.M."/>
        </authorList>
    </citation>
    <scope>NUCLEOTIDE SEQUENCE [LARGE SCALE GENOMIC DNA]</scope>
    <source>
        <strain evidence="2">JMC-PN-2008</strain>
    </source>
</reference>